<dbReference type="Proteomes" id="UP000306393">
    <property type="component" value="Unassembled WGS sequence"/>
</dbReference>
<dbReference type="SUPFAM" id="SSF52218">
    <property type="entry name" value="Flavoproteins"/>
    <property type="match status" value="1"/>
</dbReference>
<keyword evidence="2" id="KW-0288">FMN</keyword>
<evidence type="ECO:0000313" key="5">
    <source>
        <dbReference type="EMBL" id="TKJ84070.1"/>
    </source>
</evidence>
<dbReference type="PANTHER" id="PTHR30543:SF21">
    <property type="entry name" value="NAD(P)H-DEPENDENT FMN REDUCTASE LOT6"/>
    <property type="match status" value="1"/>
</dbReference>
<dbReference type="AlphaFoldDB" id="A0A3S5GTS3"/>
<dbReference type="InterPro" id="IPR005025">
    <property type="entry name" value="FMN_Rdtase-like_dom"/>
</dbReference>
<feature type="domain" description="NADPH-dependent FMN reductase-like" evidence="3">
    <location>
        <begin position="10"/>
        <end position="154"/>
    </location>
</feature>
<dbReference type="KEGG" id="epe:CI789_06320"/>
<keyword evidence="7" id="KW-1185">Reference proteome</keyword>
<protein>
    <submittedName>
        <fullName evidence="5">NAD(P)H-dependent oxidoreductase</fullName>
    </submittedName>
</protein>
<dbReference type="STRING" id="1219360.GCA_001571305_02946"/>
<name>A0A3S5GTS3_9GAMM</name>
<gene>
    <name evidence="5" type="ORF">EpCFBP13511_21710</name>
    <name evidence="4" type="ORF">IFT93_16190</name>
</gene>
<dbReference type="GO" id="GO:0016491">
    <property type="term" value="F:oxidoreductase activity"/>
    <property type="evidence" value="ECO:0007669"/>
    <property type="project" value="InterPro"/>
</dbReference>
<dbReference type="Proteomes" id="UP000661012">
    <property type="component" value="Unassembled WGS sequence"/>
</dbReference>
<keyword evidence="2" id="KW-0285">Flavoprotein</keyword>
<dbReference type="EMBL" id="QGAC01000030">
    <property type="protein sequence ID" value="TKJ84070.1"/>
    <property type="molecule type" value="Genomic_DNA"/>
</dbReference>
<dbReference type="GO" id="GO:0010181">
    <property type="term" value="F:FMN binding"/>
    <property type="evidence" value="ECO:0007669"/>
    <property type="project" value="TreeGrafter"/>
</dbReference>
<dbReference type="Pfam" id="PF03358">
    <property type="entry name" value="FMN_red"/>
    <property type="match status" value="1"/>
</dbReference>
<proteinExistence type="predicted"/>
<dbReference type="PANTHER" id="PTHR30543">
    <property type="entry name" value="CHROMATE REDUCTASE"/>
    <property type="match status" value="1"/>
</dbReference>
<evidence type="ECO:0000256" key="2">
    <source>
        <dbReference type="ARBA" id="ARBA00022643"/>
    </source>
</evidence>
<dbReference type="GO" id="GO:0005829">
    <property type="term" value="C:cytosol"/>
    <property type="evidence" value="ECO:0007669"/>
    <property type="project" value="TreeGrafter"/>
</dbReference>
<dbReference type="InterPro" id="IPR050712">
    <property type="entry name" value="NAD(P)H-dep_reductase"/>
</dbReference>
<comment type="caution">
    <text evidence="5">The sequence shown here is derived from an EMBL/GenBank/DDBJ whole genome shotgun (WGS) entry which is preliminary data.</text>
</comment>
<sequence>MTEHATLTFVTLLGSLRKASLNAVVASNLPALAPEGVEIHALGSIADFPHYDADIQAEGFPPAVLAMGKAIAAADGVIIVTPEYNYSVPGALKNAIDWLSRLPDNPFADKPVAIQSASPGMIGGARAQYHLRQSMVFLNARVLNKPEIMIGQAASRIDADSATVTDESTRQHLTAQLVALAQEARR</sequence>
<dbReference type="Gene3D" id="3.40.50.360">
    <property type="match status" value="1"/>
</dbReference>
<evidence type="ECO:0000256" key="1">
    <source>
        <dbReference type="ARBA" id="ARBA00001917"/>
    </source>
</evidence>
<dbReference type="GeneID" id="67476400"/>
<dbReference type="OrthoDB" id="9812295at2"/>
<reference evidence="4 7" key="2">
    <citation type="journal article" date="2020" name="FEMS Microbiol. Ecol.">
        <title>Temporal dynamics of bacterial communities during seed development and maturation.</title>
        <authorList>
            <person name="Chesneau G."/>
            <person name="Torres-Cortes G."/>
            <person name="Briand M."/>
            <person name="Darrasse A."/>
            <person name="Preveaux A."/>
            <person name="Marais C."/>
            <person name="Jacques M.A."/>
            <person name="Shade A."/>
            <person name="Barret M."/>
        </authorList>
    </citation>
    <scope>NUCLEOTIDE SEQUENCE [LARGE SCALE GENOMIC DNA]</scope>
    <source>
        <strain evidence="4 7">CFBP13732</strain>
    </source>
</reference>
<dbReference type="RefSeq" id="WP_062746380.1">
    <property type="nucleotide sequence ID" value="NZ_CP022725.1"/>
</dbReference>
<evidence type="ECO:0000313" key="6">
    <source>
        <dbReference type="Proteomes" id="UP000306393"/>
    </source>
</evidence>
<organism evidence="5 6">
    <name type="scientific">Erwinia persicina</name>
    <dbReference type="NCBI Taxonomy" id="55211"/>
    <lineage>
        <taxon>Bacteria</taxon>
        <taxon>Pseudomonadati</taxon>
        <taxon>Pseudomonadota</taxon>
        <taxon>Gammaproteobacteria</taxon>
        <taxon>Enterobacterales</taxon>
        <taxon>Erwiniaceae</taxon>
        <taxon>Erwinia</taxon>
    </lineage>
</organism>
<dbReference type="EMBL" id="JACYNN010000013">
    <property type="protein sequence ID" value="MBD8107940.1"/>
    <property type="molecule type" value="Genomic_DNA"/>
</dbReference>
<dbReference type="InterPro" id="IPR029039">
    <property type="entry name" value="Flavoprotein-like_sf"/>
</dbReference>
<evidence type="ECO:0000313" key="4">
    <source>
        <dbReference type="EMBL" id="MBD8107940.1"/>
    </source>
</evidence>
<comment type="cofactor">
    <cofactor evidence="1">
        <name>FMN</name>
        <dbReference type="ChEBI" id="CHEBI:58210"/>
    </cofactor>
</comment>
<evidence type="ECO:0000313" key="7">
    <source>
        <dbReference type="Proteomes" id="UP000661012"/>
    </source>
</evidence>
<reference evidence="5 6" key="1">
    <citation type="journal article" date="2019" name="Sci. Rep.">
        <title>Differences in resource use lead to coexistence of seed-transmitted microbial populations.</title>
        <authorList>
            <person name="Torres-Cortes G."/>
            <person name="Garcia B.J."/>
            <person name="Compant S."/>
            <person name="Rezki S."/>
            <person name="Jones P."/>
            <person name="Preveaux A."/>
            <person name="Briand M."/>
            <person name="Roulet A."/>
            <person name="Bouchez O."/>
            <person name="Jacobson D."/>
            <person name="Barret M."/>
        </authorList>
    </citation>
    <scope>NUCLEOTIDE SEQUENCE [LARGE SCALE GENOMIC DNA]</scope>
    <source>
        <strain evidence="5 6">CFBP13511</strain>
    </source>
</reference>
<accession>A0A3S5GTS3</accession>
<evidence type="ECO:0000259" key="3">
    <source>
        <dbReference type="Pfam" id="PF03358"/>
    </source>
</evidence>